<dbReference type="Pfam" id="PF18962">
    <property type="entry name" value="Por_Secre_tail"/>
    <property type="match status" value="1"/>
</dbReference>
<dbReference type="InterPro" id="IPR026444">
    <property type="entry name" value="Secre_tail"/>
</dbReference>
<accession>A0A0M8MB51</accession>
<keyword evidence="1 2" id="KW-0732">Signal</keyword>
<evidence type="ECO:0000259" key="4">
    <source>
        <dbReference type="Pfam" id="PF18962"/>
    </source>
</evidence>
<evidence type="ECO:0000256" key="2">
    <source>
        <dbReference type="SAM" id="SignalP"/>
    </source>
</evidence>
<dbReference type="Gene3D" id="2.60.120.200">
    <property type="match status" value="1"/>
</dbReference>
<organism evidence="5 6">
    <name type="scientific">Flavobacterium akiainvivens</name>
    <dbReference type="NCBI Taxonomy" id="1202724"/>
    <lineage>
        <taxon>Bacteria</taxon>
        <taxon>Pseudomonadati</taxon>
        <taxon>Bacteroidota</taxon>
        <taxon>Flavobacteriia</taxon>
        <taxon>Flavobacteriales</taxon>
        <taxon>Flavobacteriaceae</taxon>
        <taxon>Flavobacterium</taxon>
    </lineage>
</organism>
<evidence type="ECO:0000259" key="3">
    <source>
        <dbReference type="Pfam" id="PF07675"/>
    </source>
</evidence>
<dbReference type="OrthoDB" id="1288696at2"/>
<dbReference type="Proteomes" id="UP000037755">
    <property type="component" value="Unassembled WGS sequence"/>
</dbReference>
<dbReference type="STRING" id="1202724.AM493_02270"/>
<dbReference type="NCBIfam" id="NF038128">
    <property type="entry name" value="choice_anch_J"/>
    <property type="match status" value="1"/>
</dbReference>
<feature type="signal peptide" evidence="2">
    <location>
        <begin position="1"/>
        <end position="20"/>
    </location>
</feature>
<proteinExistence type="predicted"/>
<reference evidence="5 6" key="1">
    <citation type="submission" date="2015-08" db="EMBL/GenBank/DDBJ databases">
        <title>Whole genome sequence of Flavobacterium akiainvivens IK-1T, from decaying Wikstroemia oahuensis, an endemic Hawaiian shrub.</title>
        <authorList>
            <person name="Wan X."/>
            <person name="Hou S."/>
            <person name="Saito J."/>
            <person name="Donachie S."/>
        </authorList>
    </citation>
    <scope>NUCLEOTIDE SEQUENCE [LARGE SCALE GENOMIC DNA]</scope>
    <source>
        <strain evidence="5 6">IK-1</strain>
    </source>
</reference>
<feature type="domain" description="Secretion system C-terminal sorting" evidence="4">
    <location>
        <begin position="216"/>
        <end position="286"/>
    </location>
</feature>
<dbReference type="AlphaFoldDB" id="A0A0M8MB51"/>
<gene>
    <name evidence="5" type="ORF">AM493_02270</name>
</gene>
<evidence type="ECO:0000313" key="5">
    <source>
        <dbReference type="EMBL" id="KOS04994.1"/>
    </source>
</evidence>
<protein>
    <recommendedName>
        <fullName evidence="7">Secretion system C-terminal sorting domain-containing protein</fullName>
    </recommendedName>
</protein>
<dbReference type="Pfam" id="PF07675">
    <property type="entry name" value="Cleaved_Adhesin"/>
    <property type="match status" value="1"/>
</dbReference>
<dbReference type="RefSeq" id="WP_054406051.1">
    <property type="nucleotide sequence ID" value="NZ_FOYA01000004.1"/>
</dbReference>
<dbReference type="PATRIC" id="fig|1202724.3.peg.465"/>
<evidence type="ECO:0000256" key="1">
    <source>
        <dbReference type="ARBA" id="ARBA00022729"/>
    </source>
</evidence>
<feature type="domain" description="Cleaved adhesin" evidence="3">
    <location>
        <begin position="29"/>
        <end position="198"/>
    </location>
</feature>
<evidence type="ECO:0000313" key="6">
    <source>
        <dbReference type="Proteomes" id="UP000037755"/>
    </source>
</evidence>
<dbReference type="EMBL" id="LIYD01000005">
    <property type="protein sequence ID" value="KOS04994.1"/>
    <property type="molecule type" value="Genomic_DNA"/>
</dbReference>
<sequence length="288" mass="30446">MKKLLLTGAFALSTFLTANAQDVLFNVDFTDLEALSDWYLMNADGDNQTWNVVEDAEVDGYGAGIAFSASWTQAAGALTPDNSLITQAFELPANGGYASFKIGGIDPQFFQEHYAVYVVADDAFTEVIDGLSAEPATATVEDYLALLVDPLLEETIATAGPSVKNIDLADFSGQTVRIVFRHFDVTDMNLLLLDDVSVTTGTMSAGSVIASQFSVSPNPANNIVTVANANNALVTGVSVADVNGRVVKNVSFASVSEAQINVSDLSNGVYMMTISSDKGAVTKKIVKN</sequence>
<dbReference type="InterPro" id="IPR011628">
    <property type="entry name" value="Cleaved_adhesin"/>
</dbReference>
<keyword evidence="6" id="KW-1185">Reference proteome</keyword>
<feature type="chain" id="PRO_5005818192" description="Secretion system C-terminal sorting domain-containing protein" evidence="2">
    <location>
        <begin position="21"/>
        <end position="288"/>
    </location>
</feature>
<comment type="caution">
    <text evidence="5">The sequence shown here is derived from an EMBL/GenBank/DDBJ whole genome shotgun (WGS) entry which is preliminary data.</text>
</comment>
<evidence type="ECO:0008006" key="7">
    <source>
        <dbReference type="Google" id="ProtNLM"/>
    </source>
</evidence>
<name>A0A0M8MB51_9FLAO</name>
<dbReference type="NCBIfam" id="TIGR04183">
    <property type="entry name" value="Por_Secre_tail"/>
    <property type="match status" value="1"/>
</dbReference>